<evidence type="ECO:0000313" key="4">
    <source>
        <dbReference type="Proteomes" id="UP000800984"/>
    </source>
</evidence>
<sequence length="239" mass="27092">MAPNNFDNKIQQQFNSRKIEPSAQAWDRLDAMLTIAEEKKQPVNYFWLKIAAAFVLFTGIGYLFFQHNQKSEVLQQSNEVVISKETPTNEVENSDDSARVISTENQKELAVATPKTTPSIGKKVSKQNDNSKHQSKLDSYLAVIEKQNESNTNNENKTTAQEQLNQKPTYKYVNPETLLAEVQGNKKSNGTTNTYQSTLKVDPNDLLHSVESELDQSFKDKALNKLKQAKSAFVNRNYN</sequence>
<evidence type="ECO:0008006" key="5">
    <source>
        <dbReference type="Google" id="ProtNLM"/>
    </source>
</evidence>
<dbReference type="EMBL" id="JAAJBT010000003">
    <property type="protein sequence ID" value="NHM01802.1"/>
    <property type="molecule type" value="Genomic_DNA"/>
</dbReference>
<accession>A0ABX0I5C3</accession>
<evidence type="ECO:0000256" key="2">
    <source>
        <dbReference type="SAM" id="Phobius"/>
    </source>
</evidence>
<organism evidence="3 4">
    <name type="scientific">Flavobacterium difficile</name>
    <dbReference type="NCBI Taxonomy" id="2709659"/>
    <lineage>
        <taxon>Bacteria</taxon>
        <taxon>Pseudomonadati</taxon>
        <taxon>Bacteroidota</taxon>
        <taxon>Flavobacteriia</taxon>
        <taxon>Flavobacteriales</taxon>
        <taxon>Flavobacteriaceae</taxon>
        <taxon>Flavobacterium</taxon>
    </lineage>
</organism>
<name>A0ABX0I5C3_9FLAO</name>
<keyword evidence="4" id="KW-1185">Reference proteome</keyword>
<comment type="caution">
    <text evidence="3">The sequence shown here is derived from an EMBL/GenBank/DDBJ whole genome shotgun (WGS) entry which is preliminary data.</text>
</comment>
<keyword evidence="2" id="KW-0812">Transmembrane</keyword>
<keyword evidence="2" id="KW-1133">Transmembrane helix</keyword>
<reference evidence="3 4" key="1">
    <citation type="submission" date="2020-02" db="EMBL/GenBank/DDBJ databases">
        <authorList>
            <person name="Chen W.-M."/>
        </authorList>
    </citation>
    <scope>NUCLEOTIDE SEQUENCE [LARGE SCALE GENOMIC DNA]</scope>
    <source>
        <strain evidence="3 4">KDG-16</strain>
    </source>
</reference>
<feature type="region of interest" description="Disordered" evidence="1">
    <location>
        <begin position="114"/>
        <end position="136"/>
    </location>
</feature>
<gene>
    <name evidence="3" type="ORF">G4D72_06730</name>
</gene>
<keyword evidence="2" id="KW-0472">Membrane</keyword>
<dbReference type="RefSeq" id="WP_166076893.1">
    <property type="nucleotide sequence ID" value="NZ_JAAJBT010000003.1"/>
</dbReference>
<feature type="transmembrane region" description="Helical" evidence="2">
    <location>
        <begin position="46"/>
        <end position="65"/>
    </location>
</feature>
<protein>
    <recommendedName>
        <fullName evidence="5">Anti-sigma factor</fullName>
    </recommendedName>
</protein>
<dbReference type="Proteomes" id="UP000800984">
    <property type="component" value="Unassembled WGS sequence"/>
</dbReference>
<evidence type="ECO:0000256" key="1">
    <source>
        <dbReference type="SAM" id="MobiDB-lite"/>
    </source>
</evidence>
<proteinExistence type="predicted"/>
<evidence type="ECO:0000313" key="3">
    <source>
        <dbReference type="EMBL" id="NHM01802.1"/>
    </source>
</evidence>